<dbReference type="AlphaFoldDB" id="E8LPQ8"/>
<dbReference type="InterPro" id="IPR037224">
    <property type="entry name" value="PapC_N_sf"/>
</dbReference>
<dbReference type="SUPFAM" id="SSF141729">
    <property type="entry name" value="FimD N-terminal domain-like"/>
    <property type="match status" value="1"/>
</dbReference>
<feature type="signal peptide" evidence="1">
    <location>
        <begin position="1"/>
        <end position="18"/>
    </location>
</feature>
<sequence length="91" mass="10716">MLKFISYFLLVFSYSLLANTTDENDEKFDTRFLIGNPEYADFFNSESDLFVGTYLVELYVNQQFVKDINLTIDPFEYELNELCLEKNLLIG</sequence>
<accession>E8LPQ8</accession>
<proteinExistence type="predicted"/>
<reference evidence="2 3" key="1">
    <citation type="journal article" date="2012" name="Int. J. Syst. Evol. Microbiol.">
        <title>Vibrio caribbeanicus sp. nov., isolated from the marine sponge Scleritoderma cyanea.</title>
        <authorList>
            <person name="Hoffmann M."/>
            <person name="Monday S.R."/>
            <person name="Allard M.W."/>
            <person name="Strain E.A."/>
            <person name="Whittaker P."/>
            <person name="Naum M."/>
            <person name="McCarthy P.J."/>
            <person name="Lopez J.V."/>
            <person name="Fischer M."/>
            <person name="Brown E.W."/>
        </authorList>
    </citation>
    <scope>NUCLEOTIDE SEQUENCE [LARGE SCALE GENOMIC DNA]</scope>
    <source>
        <strain evidence="2 3">LMG 20546</strain>
    </source>
</reference>
<keyword evidence="3" id="KW-1185">Reference proteome</keyword>
<dbReference type="EMBL" id="AEVS01000013">
    <property type="protein sequence ID" value="EGA67329.1"/>
    <property type="molecule type" value="Genomic_DNA"/>
</dbReference>
<feature type="chain" id="PRO_5003227238" evidence="1">
    <location>
        <begin position="19"/>
        <end position="91"/>
    </location>
</feature>
<feature type="non-terminal residue" evidence="2">
    <location>
        <position position="91"/>
    </location>
</feature>
<name>E8LPQ8_9VIBR</name>
<protein>
    <submittedName>
        <fullName evidence="2">Uncharacterized protein</fullName>
    </submittedName>
</protein>
<evidence type="ECO:0000313" key="2">
    <source>
        <dbReference type="EMBL" id="EGA67329.1"/>
    </source>
</evidence>
<evidence type="ECO:0000256" key="1">
    <source>
        <dbReference type="SAM" id="SignalP"/>
    </source>
</evidence>
<keyword evidence="1" id="KW-0732">Signal</keyword>
<comment type="caution">
    <text evidence="2">The sequence shown here is derived from an EMBL/GenBank/DDBJ whole genome shotgun (WGS) entry which is preliminary data.</text>
</comment>
<dbReference type="Proteomes" id="UP000004371">
    <property type="component" value="Unassembled WGS sequence"/>
</dbReference>
<gene>
    <name evidence="2" type="ORF">VIBR0546_08897</name>
</gene>
<evidence type="ECO:0000313" key="3">
    <source>
        <dbReference type="Proteomes" id="UP000004371"/>
    </source>
</evidence>
<dbReference type="Gene3D" id="3.10.20.410">
    <property type="match status" value="1"/>
</dbReference>
<organism evidence="2 3">
    <name type="scientific">Vibrio brasiliensis LMG 20546</name>
    <dbReference type="NCBI Taxonomy" id="945543"/>
    <lineage>
        <taxon>Bacteria</taxon>
        <taxon>Pseudomonadati</taxon>
        <taxon>Pseudomonadota</taxon>
        <taxon>Gammaproteobacteria</taxon>
        <taxon>Vibrionales</taxon>
        <taxon>Vibrionaceae</taxon>
        <taxon>Vibrio</taxon>
        <taxon>Vibrio oreintalis group</taxon>
    </lineage>
</organism>